<evidence type="ECO:0008006" key="13">
    <source>
        <dbReference type="Google" id="ProtNLM"/>
    </source>
</evidence>
<evidence type="ECO:0000256" key="5">
    <source>
        <dbReference type="ARBA" id="ARBA00022989"/>
    </source>
</evidence>
<dbReference type="GO" id="GO:1990573">
    <property type="term" value="P:potassium ion import across plasma membrane"/>
    <property type="evidence" value="ECO:0007669"/>
    <property type="project" value="TreeGrafter"/>
</dbReference>
<evidence type="ECO:0000313" key="12">
    <source>
        <dbReference type="Proteomes" id="UP000663829"/>
    </source>
</evidence>
<evidence type="ECO:0000256" key="6">
    <source>
        <dbReference type="ARBA" id="ARBA00023136"/>
    </source>
</evidence>
<dbReference type="Pfam" id="PF00287">
    <property type="entry name" value="Na_K-ATPase"/>
    <property type="match status" value="1"/>
</dbReference>
<keyword evidence="3 7" id="KW-0812">Transmembrane</keyword>
<dbReference type="Proteomes" id="UP000663829">
    <property type="component" value="Unassembled WGS sequence"/>
</dbReference>
<sequence>MSQEDNFVPSNDNDSTLSDISLDNYFQNQRQQIVKRNKWTKPYQRLISEYTNPTLRDDIIIKDVPLTLKEQFINYKNYIWNNDDRLFCQRDGLGWSKLACYYFIYYLVLAILFSSCVIFFFMLMDKKIPPKRLESSALALDGLNPGLGFRPQLRMDKTLIAYRTSRKTGKNSVAEYSDNMHEFVKTYGLKDQYFQQMIDCTLLPPNILINYFRQGLSCIFLTTDLKPGPSPCHRSKNYGYNKGRPCVVLKLNRIYGWIPEPYQNIQEVPHELKDVWKPNMKRYVLIRCYGQYPADRDFIQQIDYYSVLNDKKIGGLPIYYFPYLNQPGYRSPYIQVQFSKIETNVLINVLCKAYAKNIHHKHSMEYLHGSVHFELFLEYSK</sequence>
<evidence type="ECO:0000313" key="8">
    <source>
        <dbReference type="EMBL" id="CAF0807334.1"/>
    </source>
</evidence>
<evidence type="ECO:0000256" key="4">
    <source>
        <dbReference type="ARBA" id="ARBA00022968"/>
    </source>
</evidence>
<comment type="subcellular location">
    <subcellularLocation>
        <location evidence="1">Membrane</location>
        <topology evidence="1">Single-pass type II membrane protein</topology>
    </subcellularLocation>
</comment>
<dbReference type="InterPro" id="IPR038702">
    <property type="entry name" value="Na/K_ATPase_sub_beta_sf"/>
</dbReference>
<dbReference type="GO" id="GO:0005890">
    <property type="term" value="C:sodium:potassium-exchanging ATPase complex"/>
    <property type="evidence" value="ECO:0007669"/>
    <property type="project" value="InterPro"/>
</dbReference>
<feature type="transmembrane region" description="Helical" evidence="7">
    <location>
        <begin position="103"/>
        <end position="123"/>
    </location>
</feature>
<keyword evidence="4" id="KW-0735">Signal-anchor</keyword>
<dbReference type="PANTHER" id="PTHR11523">
    <property type="entry name" value="SODIUM/POTASSIUM-DEPENDENT ATPASE BETA SUBUNIT"/>
    <property type="match status" value="1"/>
</dbReference>
<dbReference type="GO" id="GO:0036376">
    <property type="term" value="P:sodium ion export across plasma membrane"/>
    <property type="evidence" value="ECO:0007669"/>
    <property type="project" value="TreeGrafter"/>
</dbReference>
<keyword evidence="5 7" id="KW-1133">Transmembrane helix</keyword>
<reference evidence="9" key="1">
    <citation type="submission" date="2021-02" db="EMBL/GenBank/DDBJ databases">
        <authorList>
            <person name="Nowell W R."/>
        </authorList>
    </citation>
    <scope>NUCLEOTIDE SEQUENCE</scope>
</reference>
<evidence type="ECO:0000256" key="7">
    <source>
        <dbReference type="SAM" id="Phobius"/>
    </source>
</evidence>
<organism evidence="9 12">
    <name type="scientific">Didymodactylos carnosus</name>
    <dbReference type="NCBI Taxonomy" id="1234261"/>
    <lineage>
        <taxon>Eukaryota</taxon>
        <taxon>Metazoa</taxon>
        <taxon>Spiralia</taxon>
        <taxon>Gnathifera</taxon>
        <taxon>Rotifera</taxon>
        <taxon>Eurotatoria</taxon>
        <taxon>Bdelloidea</taxon>
        <taxon>Philodinida</taxon>
        <taxon>Philodinidae</taxon>
        <taxon>Didymodactylos</taxon>
    </lineage>
</organism>
<evidence type="ECO:0000313" key="9">
    <source>
        <dbReference type="EMBL" id="CAF1240484.1"/>
    </source>
</evidence>
<protein>
    <recommendedName>
        <fullName evidence="13">Sodium/potassium-transporting ATPase subunit beta-2</fullName>
    </recommendedName>
</protein>
<dbReference type="EMBL" id="CAJNOK010001351">
    <property type="protein sequence ID" value="CAF0807334.1"/>
    <property type="molecule type" value="Genomic_DNA"/>
</dbReference>
<comment type="caution">
    <text evidence="9">The sequence shown here is derived from an EMBL/GenBank/DDBJ whole genome shotgun (WGS) entry which is preliminary data.</text>
</comment>
<dbReference type="Proteomes" id="UP000681722">
    <property type="component" value="Unassembled WGS sequence"/>
</dbReference>
<dbReference type="InterPro" id="IPR000402">
    <property type="entry name" value="Na/K_ATPase_sub_beta"/>
</dbReference>
<keyword evidence="12" id="KW-1185">Reference proteome</keyword>
<keyword evidence="6 7" id="KW-0472">Membrane</keyword>
<accession>A0A814ZE39</accession>
<dbReference type="GO" id="GO:0001671">
    <property type="term" value="F:ATPase activator activity"/>
    <property type="evidence" value="ECO:0007669"/>
    <property type="project" value="TreeGrafter"/>
</dbReference>
<comment type="similarity">
    <text evidence="2">Belongs to the X(+)/potassium ATPases subunit beta family.</text>
</comment>
<dbReference type="EMBL" id="CAJOBA010001351">
    <property type="protein sequence ID" value="CAF3591057.1"/>
    <property type="molecule type" value="Genomic_DNA"/>
</dbReference>
<dbReference type="EMBL" id="CAJOBC010010275">
    <property type="protein sequence ID" value="CAF4003018.1"/>
    <property type="molecule type" value="Genomic_DNA"/>
</dbReference>
<dbReference type="PANTHER" id="PTHR11523:SF28">
    <property type="entry name" value="NA_K-ATPASE BETA SUBUNIT ISOFORM 4-RELATED"/>
    <property type="match status" value="1"/>
</dbReference>
<evidence type="ECO:0000256" key="3">
    <source>
        <dbReference type="ARBA" id="ARBA00022692"/>
    </source>
</evidence>
<dbReference type="AlphaFoldDB" id="A0A814ZE39"/>
<evidence type="ECO:0000313" key="10">
    <source>
        <dbReference type="EMBL" id="CAF3591057.1"/>
    </source>
</evidence>
<evidence type="ECO:0000256" key="2">
    <source>
        <dbReference type="ARBA" id="ARBA00005876"/>
    </source>
</evidence>
<dbReference type="GO" id="GO:0006883">
    <property type="term" value="P:intracellular sodium ion homeostasis"/>
    <property type="evidence" value="ECO:0007669"/>
    <property type="project" value="TreeGrafter"/>
</dbReference>
<dbReference type="Gene3D" id="2.60.40.1660">
    <property type="entry name" value="Na, k-atpase alpha subunit"/>
    <property type="match status" value="1"/>
</dbReference>
<evidence type="ECO:0000313" key="11">
    <source>
        <dbReference type="EMBL" id="CAF4003018.1"/>
    </source>
</evidence>
<dbReference type="OrthoDB" id="5912413at2759"/>
<dbReference type="Proteomes" id="UP000677228">
    <property type="component" value="Unassembled WGS sequence"/>
</dbReference>
<gene>
    <name evidence="9" type="ORF">GPM918_LOCUS25633</name>
    <name evidence="8" type="ORF">OVA965_LOCUS4967</name>
    <name evidence="11" type="ORF">SRO942_LOCUS25648</name>
    <name evidence="10" type="ORF">TMI583_LOCUS4965</name>
</gene>
<dbReference type="EMBL" id="CAJNOQ010010020">
    <property type="protein sequence ID" value="CAF1240484.1"/>
    <property type="molecule type" value="Genomic_DNA"/>
</dbReference>
<name>A0A814ZE39_9BILA</name>
<dbReference type="GO" id="GO:0030007">
    <property type="term" value="P:intracellular potassium ion homeostasis"/>
    <property type="evidence" value="ECO:0007669"/>
    <property type="project" value="TreeGrafter"/>
</dbReference>
<proteinExistence type="inferred from homology"/>
<dbReference type="Proteomes" id="UP000682733">
    <property type="component" value="Unassembled WGS sequence"/>
</dbReference>
<evidence type="ECO:0000256" key="1">
    <source>
        <dbReference type="ARBA" id="ARBA00004606"/>
    </source>
</evidence>